<comment type="caution">
    <text evidence="1">The sequence shown here is derived from an EMBL/GenBank/DDBJ whole genome shotgun (WGS) entry which is preliminary data.</text>
</comment>
<organism evidence="1 2">
    <name type="scientific">Symbiodinium pilosum</name>
    <name type="common">Dinoflagellate</name>
    <dbReference type="NCBI Taxonomy" id="2952"/>
    <lineage>
        <taxon>Eukaryota</taxon>
        <taxon>Sar</taxon>
        <taxon>Alveolata</taxon>
        <taxon>Dinophyceae</taxon>
        <taxon>Suessiales</taxon>
        <taxon>Symbiodiniaceae</taxon>
        <taxon>Symbiodinium</taxon>
    </lineage>
</organism>
<name>A0A812YK60_SYMPI</name>
<dbReference type="AlphaFoldDB" id="A0A812YK60"/>
<keyword evidence="2" id="KW-1185">Reference proteome</keyword>
<evidence type="ECO:0000313" key="2">
    <source>
        <dbReference type="Proteomes" id="UP000649617"/>
    </source>
</evidence>
<feature type="non-terminal residue" evidence="1">
    <location>
        <position position="1"/>
    </location>
</feature>
<sequence length="77" mass="8118">EFTAFTDLFVSANAENWTNGAFYQVAFTAESENSVVIDGVTPGALYDIHCWSTDAANSSGPEANENPVTVTAVDLVG</sequence>
<dbReference type="EMBL" id="CAJNIZ010048301">
    <property type="protein sequence ID" value="CAE7786183.1"/>
    <property type="molecule type" value="Genomic_DNA"/>
</dbReference>
<dbReference type="Proteomes" id="UP000649617">
    <property type="component" value="Unassembled WGS sequence"/>
</dbReference>
<accession>A0A812YK60</accession>
<dbReference type="OrthoDB" id="411870at2759"/>
<proteinExistence type="predicted"/>
<reference evidence="1" key="1">
    <citation type="submission" date="2021-02" db="EMBL/GenBank/DDBJ databases">
        <authorList>
            <person name="Dougan E. K."/>
            <person name="Rhodes N."/>
            <person name="Thang M."/>
            <person name="Chan C."/>
        </authorList>
    </citation>
    <scope>NUCLEOTIDE SEQUENCE</scope>
</reference>
<gene>
    <name evidence="1" type="ORF">SPIL2461_LOCUS23437</name>
</gene>
<evidence type="ECO:0000313" key="1">
    <source>
        <dbReference type="EMBL" id="CAE7786183.1"/>
    </source>
</evidence>
<feature type="non-terminal residue" evidence="1">
    <location>
        <position position="77"/>
    </location>
</feature>
<protein>
    <submittedName>
        <fullName evidence="1">Uncharacterized protein</fullName>
    </submittedName>
</protein>